<dbReference type="GO" id="GO:0003700">
    <property type="term" value="F:DNA-binding transcription factor activity"/>
    <property type="evidence" value="ECO:0007669"/>
    <property type="project" value="TreeGrafter"/>
</dbReference>
<dbReference type="AlphaFoldDB" id="A0A9W6M2N9"/>
<dbReference type="Gene3D" id="1.10.357.10">
    <property type="entry name" value="Tetracycline Repressor, domain 2"/>
    <property type="match status" value="1"/>
</dbReference>
<feature type="domain" description="HTH tetR-type" evidence="6">
    <location>
        <begin position="8"/>
        <end position="68"/>
    </location>
</feature>
<dbReference type="InterPro" id="IPR050109">
    <property type="entry name" value="HTH-type_TetR-like_transc_reg"/>
</dbReference>
<protein>
    <recommendedName>
        <fullName evidence="6">HTH tetR-type domain-containing protein</fullName>
    </recommendedName>
</protein>
<gene>
    <name evidence="7" type="ORF">GCM10017586_08230</name>
</gene>
<dbReference type="EMBL" id="BSEO01000001">
    <property type="protein sequence ID" value="GLJ79141.1"/>
    <property type="molecule type" value="Genomic_DNA"/>
</dbReference>
<dbReference type="SUPFAM" id="SSF46689">
    <property type="entry name" value="Homeodomain-like"/>
    <property type="match status" value="1"/>
</dbReference>
<dbReference type="InterPro" id="IPR036271">
    <property type="entry name" value="Tet_transcr_reg_TetR-rel_C_sf"/>
</dbReference>
<keyword evidence="2" id="KW-0805">Transcription regulation</keyword>
<comment type="caution">
    <text evidence="7">The sequence shown here is derived from an EMBL/GenBank/DDBJ whole genome shotgun (WGS) entry which is preliminary data.</text>
</comment>
<name>A0A9W6M2N9_9MICO</name>
<reference evidence="7" key="1">
    <citation type="journal article" date="2014" name="Int. J. Syst. Evol. Microbiol.">
        <title>Complete genome sequence of Corynebacterium casei LMG S-19264T (=DSM 44701T), isolated from a smear-ripened cheese.</title>
        <authorList>
            <consortium name="US DOE Joint Genome Institute (JGI-PGF)"/>
            <person name="Walter F."/>
            <person name="Albersmeier A."/>
            <person name="Kalinowski J."/>
            <person name="Ruckert C."/>
        </authorList>
    </citation>
    <scope>NUCLEOTIDE SEQUENCE</scope>
    <source>
        <strain evidence="7">VKM Ac-1447</strain>
    </source>
</reference>
<feature type="DNA-binding region" description="H-T-H motif" evidence="5">
    <location>
        <begin position="31"/>
        <end position="50"/>
    </location>
</feature>
<keyword evidence="3 5" id="KW-0238">DNA-binding</keyword>
<organism evidence="7 8">
    <name type="scientific">Microbacterium imperiale</name>
    <dbReference type="NCBI Taxonomy" id="33884"/>
    <lineage>
        <taxon>Bacteria</taxon>
        <taxon>Bacillati</taxon>
        <taxon>Actinomycetota</taxon>
        <taxon>Actinomycetes</taxon>
        <taxon>Micrococcales</taxon>
        <taxon>Microbacteriaceae</taxon>
        <taxon>Microbacterium</taxon>
    </lineage>
</organism>
<dbReference type="PROSITE" id="PS01081">
    <property type="entry name" value="HTH_TETR_1"/>
    <property type="match status" value="1"/>
</dbReference>
<evidence type="ECO:0000256" key="4">
    <source>
        <dbReference type="ARBA" id="ARBA00023163"/>
    </source>
</evidence>
<dbReference type="PROSITE" id="PS50977">
    <property type="entry name" value="HTH_TETR_2"/>
    <property type="match status" value="1"/>
</dbReference>
<evidence type="ECO:0000256" key="3">
    <source>
        <dbReference type="ARBA" id="ARBA00023125"/>
    </source>
</evidence>
<evidence type="ECO:0000256" key="1">
    <source>
        <dbReference type="ARBA" id="ARBA00022491"/>
    </source>
</evidence>
<dbReference type="GO" id="GO:0000976">
    <property type="term" value="F:transcription cis-regulatory region binding"/>
    <property type="evidence" value="ECO:0007669"/>
    <property type="project" value="TreeGrafter"/>
</dbReference>
<dbReference type="Pfam" id="PF13977">
    <property type="entry name" value="TetR_C_6"/>
    <property type="match status" value="1"/>
</dbReference>
<dbReference type="SUPFAM" id="SSF48498">
    <property type="entry name" value="Tetracyclin repressor-like, C-terminal domain"/>
    <property type="match status" value="1"/>
</dbReference>
<keyword evidence="4" id="KW-0804">Transcription</keyword>
<dbReference type="PANTHER" id="PTHR30055:SF234">
    <property type="entry name" value="HTH-TYPE TRANSCRIPTIONAL REGULATOR BETI"/>
    <property type="match status" value="1"/>
</dbReference>
<dbReference type="InterPro" id="IPR023772">
    <property type="entry name" value="DNA-bd_HTH_TetR-type_CS"/>
</dbReference>
<dbReference type="InterPro" id="IPR039538">
    <property type="entry name" value="BetI_C"/>
</dbReference>
<evidence type="ECO:0000259" key="6">
    <source>
        <dbReference type="PROSITE" id="PS50977"/>
    </source>
</evidence>
<dbReference type="PANTHER" id="PTHR30055">
    <property type="entry name" value="HTH-TYPE TRANSCRIPTIONAL REGULATOR RUTR"/>
    <property type="match status" value="1"/>
</dbReference>
<dbReference type="InterPro" id="IPR001647">
    <property type="entry name" value="HTH_TetR"/>
</dbReference>
<keyword evidence="1" id="KW-0678">Repressor</keyword>
<proteinExistence type="predicted"/>
<dbReference type="RefSeq" id="WP_210004593.1">
    <property type="nucleotide sequence ID" value="NZ_BSEO01000001.1"/>
</dbReference>
<evidence type="ECO:0000313" key="7">
    <source>
        <dbReference type="EMBL" id="GLJ79141.1"/>
    </source>
</evidence>
<evidence type="ECO:0000256" key="5">
    <source>
        <dbReference type="PROSITE-ProRule" id="PRU00335"/>
    </source>
</evidence>
<dbReference type="InterPro" id="IPR009057">
    <property type="entry name" value="Homeodomain-like_sf"/>
</dbReference>
<accession>A0A9W6M2N9</accession>
<sequence>MPRLIDHDERDRQIGEAAIRVLAADGLAALSVRKVADEAGIATASLRRAFPTQEALRRFCVGRIRDDVAGRIAALRGEGRPLVLRLLSELLPLDDARRRELAAQLQLAMLALTDRDLGDSVAELHDAVRTVCVSALQELKRTGGMSPDADLPREAARLHALLDGLALQLLSTRPADLAGVAEAMLEHHIDALSGGAARA</sequence>
<evidence type="ECO:0000313" key="8">
    <source>
        <dbReference type="Proteomes" id="UP001142317"/>
    </source>
</evidence>
<evidence type="ECO:0000256" key="2">
    <source>
        <dbReference type="ARBA" id="ARBA00023015"/>
    </source>
</evidence>
<reference evidence="7" key="2">
    <citation type="submission" date="2023-01" db="EMBL/GenBank/DDBJ databases">
        <authorList>
            <person name="Sun Q."/>
            <person name="Evtushenko L."/>
        </authorList>
    </citation>
    <scope>NUCLEOTIDE SEQUENCE</scope>
    <source>
        <strain evidence="7">VKM Ac-1447</strain>
    </source>
</reference>
<dbReference type="Pfam" id="PF00440">
    <property type="entry name" value="TetR_N"/>
    <property type="match status" value="1"/>
</dbReference>
<dbReference type="Proteomes" id="UP001142317">
    <property type="component" value="Unassembled WGS sequence"/>
</dbReference>
<keyword evidence="8" id="KW-1185">Reference proteome</keyword>